<dbReference type="SUPFAM" id="SSF56349">
    <property type="entry name" value="DNA breaking-rejoining enzymes"/>
    <property type="match status" value="1"/>
</dbReference>
<evidence type="ECO:0000256" key="5">
    <source>
        <dbReference type="PROSITE-ProRule" id="PRU01248"/>
    </source>
</evidence>
<keyword evidence="2" id="KW-0229">DNA integration</keyword>
<evidence type="ECO:0000256" key="4">
    <source>
        <dbReference type="ARBA" id="ARBA00023172"/>
    </source>
</evidence>
<dbReference type="GO" id="GO:0006310">
    <property type="term" value="P:DNA recombination"/>
    <property type="evidence" value="ECO:0007669"/>
    <property type="project" value="UniProtKB-KW"/>
</dbReference>
<evidence type="ECO:0000259" key="7">
    <source>
        <dbReference type="PROSITE" id="PS51900"/>
    </source>
</evidence>
<comment type="similarity">
    <text evidence="1">Belongs to the 'phage' integrase family.</text>
</comment>
<protein>
    <submittedName>
        <fullName evidence="8">Integron integrase</fullName>
    </submittedName>
</protein>
<dbReference type="InterPro" id="IPR013762">
    <property type="entry name" value="Integrase-like_cat_sf"/>
</dbReference>
<dbReference type="Gene3D" id="1.10.443.10">
    <property type="entry name" value="Intergrase catalytic core"/>
    <property type="match status" value="1"/>
</dbReference>
<dbReference type="Pfam" id="PF13495">
    <property type="entry name" value="Phage_int_SAM_4"/>
    <property type="match status" value="1"/>
</dbReference>
<evidence type="ECO:0000259" key="6">
    <source>
        <dbReference type="PROSITE" id="PS51898"/>
    </source>
</evidence>
<dbReference type="Proteomes" id="UP000595663">
    <property type="component" value="Chromosome"/>
</dbReference>
<keyword evidence="4" id="KW-0233">DNA recombination</keyword>
<dbReference type="InterPro" id="IPR010998">
    <property type="entry name" value="Integrase_recombinase_N"/>
</dbReference>
<evidence type="ECO:0000256" key="3">
    <source>
        <dbReference type="ARBA" id="ARBA00023125"/>
    </source>
</evidence>
<evidence type="ECO:0000256" key="1">
    <source>
        <dbReference type="ARBA" id="ARBA00008857"/>
    </source>
</evidence>
<dbReference type="InterPro" id="IPR011946">
    <property type="entry name" value="Integrase_integron-type"/>
</dbReference>
<dbReference type="GO" id="GO:0015074">
    <property type="term" value="P:DNA integration"/>
    <property type="evidence" value="ECO:0007669"/>
    <property type="project" value="UniProtKB-KW"/>
</dbReference>
<dbReference type="GO" id="GO:0003677">
    <property type="term" value="F:DNA binding"/>
    <property type="evidence" value="ECO:0007669"/>
    <property type="project" value="UniProtKB-UniRule"/>
</dbReference>
<evidence type="ECO:0000313" key="9">
    <source>
        <dbReference type="Proteomes" id="UP000595663"/>
    </source>
</evidence>
<feature type="domain" description="Tyr recombinase" evidence="6">
    <location>
        <begin position="167"/>
        <end position="380"/>
    </location>
</feature>
<name>A0A7R6SS74_9GAMM</name>
<evidence type="ECO:0000313" key="8">
    <source>
        <dbReference type="EMBL" id="BBB25930.1"/>
    </source>
</evidence>
<sequence>MRICILNPAHYPASVFNLSLCFLNVLLHIEVTKHAYQKRQTEHNCWTEQNKLYIHTDAHNFTRRCLMSKSPFLEQVRKEIRLRGYSIRTEKTYLLWIKRYILFHHKKHPADMGPVQVKEFLSWMANQQHVAINTQKTALNALAFLYHKILKIELGELGFKQAKRPRRLPVVLTPAEVNAVLSQLKGRHRLIISLLYGSGLRITECLRLRLQDICFERCALLVRDGKGNKDRQTILSRSLFPAIEAQMSKAIKLQQEDNSQGLGPSLPFALGRKYPNAFRQPGWMYLFPSNTLSPHPLSGQLCRHHLHNSAPRKALKQAFTKTEIRFKRVSCHTFRHSFATHLLEAGRDIRTVQELLGHSDVKTTQIYTHVIGEHYAGTSSPLDLL</sequence>
<keyword evidence="9" id="KW-1185">Reference proteome</keyword>
<dbReference type="Gene3D" id="1.10.150.130">
    <property type="match status" value="1"/>
</dbReference>
<dbReference type="PROSITE" id="PS51898">
    <property type="entry name" value="TYR_RECOMBINASE"/>
    <property type="match status" value="1"/>
</dbReference>
<dbReference type="EMBL" id="AP014545">
    <property type="protein sequence ID" value="BBB25930.1"/>
    <property type="molecule type" value="Genomic_DNA"/>
</dbReference>
<keyword evidence="3 5" id="KW-0238">DNA-binding</keyword>
<dbReference type="PANTHER" id="PTHR30349">
    <property type="entry name" value="PHAGE INTEGRASE-RELATED"/>
    <property type="match status" value="1"/>
</dbReference>
<gene>
    <name evidence="8" type="ORF">AMJAP_1335</name>
</gene>
<dbReference type="InterPro" id="IPR011010">
    <property type="entry name" value="DNA_brk_join_enz"/>
</dbReference>
<dbReference type="InterPro" id="IPR044068">
    <property type="entry name" value="CB"/>
</dbReference>
<dbReference type="Pfam" id="PF00589">
    <property type="entry name" value="Phage_integrase"/>
    <property type="match status" value="1"/>
</dbReference>
<dbReference type="AlphaFoldDB" id="A0A7R6SS74"/>
<organism evidence="8 9">
    <name type="scientific">Amphritea japonica ATCC BAA-1530</name>
    <dbReference type="NCBI Taxonomy" id="1278309"/>
    <lineage>
        <taxon>Bacteria</taxon>
        <taxon>Pseudomonadati</taxon>
        <taxon>Pseudomonadota</taxon>
        <taxon>Gammaproteobacteria</taxon>
        <taxon>Oceanospirillales</taxon>
        <taxon>Oceanospirillaceae</taxon>
        <taxon>Amphritea</taxon>
    </lineage>
</organism>
<evidence type="ECO:0000256" key="2">
    <source>
        <dbReference type="ARBA" id="ARBA00022908"/>
    </source>
</evidence>
<dbReference type="NCBIfam" id="TIGR02249">
    <property type="entry name" value="integrase_gron"/>
    <property type="match status" value="1"/>
</dbReference>
<dbReference type="InterPro" id="IPR050090">
    <property type="entry name" value="Tyrosine_recombinase_XerCD"/>
</dbReference>
<accession>A0A7R6SS74</accession>
<reference evidence="8 9" key="1">
    <citation type="journal article" date="2008" name="Int. J. Syst. Evol. Microbiol.">
        <title>Amphritea japonica sp. nov. and Amphritea balenae sp. nov., isolated from the sediment adjacent to sperm whale carcasses off Kagoshima, Japan.</title>
        <authorList>
            <person name="Miyazaki M."/>
            <person name="Nogi Y."/>
            <person name="Fujiwara Y."/>
            <person name="Kawato M."/>
            <person name="Nagahama T."/>
            <person name="Kubokawa K."/>
            <person name="Horikoshi K."/>
        </authorList>
    </citation>
    <scope>NUCLEOTIDE SEQUENCE [LARGE SCALE GENOMIC DNA]</scope>
    <source>
        <strain evidence="8 9">ATCC BAA-1530</strain>
    </source>
</reference>
<dbReference type="PANTHER" id="PTHR30349:SF64">
    <property type="entry name" value="PROPHAGE INTEGRASE INTD-RELATED"/>
    <property type="match status" value="1"/>
</dbReference>
<dbReference type="InterPro" id="IPR002104">
    <property type="entry name" value="Integrase_catalytic"/>
</dbReference>
<proteinExistence type="inferred from homology"/>
<feature type="domain" description="Core-binding (CB)" evidence="7">
    <location>
        <begin position="67"/>
        <end position="150"/>
    </location>
</feature>
<dbReference type="PROSITE" id="PS51900">
    <property type="entry name" value="CB"/>
    <property type="match status" value="1"/>
</dbReference>
<dbReference type="KEGG" id="ajp:AMJAP_1335"/>
<dbReference type="InterPro" id="IPR004107">
    <property type="entry name" value="Integrase_SAM-like_N"/>
</dbReference>